<comment type="subcellular location">
    <subcellularLocation>
        <location evidence="3">Cytoplasm</location>
    </subcellularLocation>
</comment>
<dbReference type="PIRSF" id="PIRSF015626">
    <property type="entry name" value="FdhD"/>
    <property type="match status" value="1"/>
</dbReference>
<organism evidence="4 5">
    <name type="scientific">Methanobacterium alkalithermotolerans</name>
    <dbReference type="NCBI Taxonomy" id="2731220"/>
    <lineage>
        <taxon>Archaea</taxon>
        <taxon>Methanobacteriati</taxon>
        <taxon>Methanobacteriota</taxon>
        <taxon>Methanomada group</taxon>
        <taxon>Methanobacteria</taxon>
        <taxon>Methanobacteriales</taxon>
        <taxon>Methanobacteriaceae</taxon>
        <taxon>Methanobacterium</taxon>
    </lineage>
</organism>
<dbReference type="EMBL" id="CP058560">
    <property type="protein sequence ID" value="QUH23533.1"/>
    <property type="molecule type" value="Genomic_DNA"/>
</dbReference>
<dbReference type="GeneID" id="64820507"/>
<evidence type="ECO:0000256" key="2">
    <source>
        <dbReference type="ARBA" id="ARBA00023150"/>
    </source>
</evidence>
<protein>
    <recommendedName>
        <fullName evidence="3">Sulfur carrier protein FdhD</fullName>
    </recommendedName>
</protein>
<evidence type="ECO:0000313" key="4">
    <source>
        <dbReference type="EMBL" id="QUH23533.1"/>
    </source>
</evidence>
<dbReference type="AlphaFoldDB" id="A0A8T8K8V1"/>
<feature type="active site" description="Cysteine persulfide intermediate" evidence="3">
    <location>
        <position position="100"/>
    </location>
</feature>
<accession>A0A8T8K8V1</accession>
<dbReference type="SUPFAM" id="SSF53927">
    <property type="entry name" value="Cytidine deaminase-like"/>
    <property type="match status" value="1"/>
</dbReference>
<dbReference type="RefSeq" id="WP_211532490.1">
    <property type="nucleotide sequence ID" value="NZ_CP058560.1"/>
</dbReference>
<dbReference type="InterPro" id="IPR003786">
    <property type="entry name" value="FdhD"/>
</dbReference>
<dbReference type="Gene3D" id="3.40.140.10">
    <property type="entry name" value="Cytidine Deaminase, domain 2"/>
    <property type="match status" value="1"/>
</dbReference>
<reference evidence="4" key="1">
    <citation type="submission" date="2020-07" db="EMBL/GenBank/DDBJ databases">
        <title>Methanobacterium. sp. MethCan genome.</title>
        <authorList>
            <person name="Postec A."/>
            <person name="Quemeneur M."/>
        </authorList>
    </citation>
    <scope>NUCLEOTIDE SEQUENCE</scope>
    <source>
        <strain evidence="4">MethCAN</strain>
    </source>
</reference>
<gene>
    <name evidence="3 4" type="primary">fdhD</name>
    <name evidence="4" type="ORF">HYG87_07040</name>
</gene>
<proteinExistence type="inferred from homology"/>
<sequence length="251" mass="28078">MSTMYEKVSALAVRETSKSVQEKIVKDAEIELIVNKTLTRKFSISPDSLKEFAMGYLLGEGLIRSLENVEEISIEENTVKVQVDMEDFDIVQELVVGSDCFGGWRQKIEFIDKVESEFTVDKKKLLKSFIKLKDNAFTWQKTGGAHVAALIYKDKFLSREDVSRHVAVDKVIGAGLLEKVDFKNSYIAYSGRMPADMLIKIARVGMPIIASNAAPTTSGYAVAKEAGITMVGFVRGERFNIYTHPHRVVID</sequence>
<dbReference type="HAMAP" id="MF_00187">
    <property type="entry name" value="FdhD"/>
    <property type="match status" value="1"/>
</dbReference>
<dbReference type="GO" id="GO:0005737">
    <property type="term" value="C:cytoplasm"/>
    <property type="evidence" value="ECO:0007669"/>
    <property type="project" value="UniProtKB-SubCell"/>
</dbReference>
<comment type="similarity">
    <text evidence="3">Belongs to the FdhD family.</text>
</comment>
<keyword evidence="5" id="KW-1185">Reference proteome</keyword>
<evidence type="ECO:0000256" key="3">
    <source>
        <dbReference type="HAMAP-Rule" id="MF_00187"/>
    </source>
</evidence>
<dbReference type="GO" id="GO:0097163">
    <property type="term" value="F:sulfur carrier activity"/>
    <property type="evidence" value="ECO:0007669"/>
    <property type="project" value="UniProtKB-UniRule"/>
</dbReference>
<keyword evidence="2 3" id="KW-0501">Molybdenum cofactor biosynthesis</keyword>
<dbReference type="InterPro" id="IPR016193">
    <property type="entry name" value="Cytidine_deaminase-like"/>
</dbReference>
<dbReference type="NCBIfam" id="TIGR00129">
    <property type="entry name" value="fdhD_narQ"/>
    <property type="match status" value="1"/>
</dbReference>
<dbReference type="GO" id="GO:0016783">
    <property type="term" value="F:sulfurtransferase activity"/>
    <property type="evidence" value="ECO:0007669"/>
    <property type="project" value="InterPro"/>
</dbReference>
<evidence type="ECO:0000313" key="5">
    <source>
        <dbReference type="Proteomes" id="UP000681041"/>
    </source>
</evidence>
<dbReference type="OrthoDB" id="57189at2157"/>
<evidence type="ECO:0000256" key="1">
    <source>
        <dbReference type="ARBA" id="ARBA00022490"/>
    </source>
</evidence>
<dbReference type="PANTHER" id="PTHR30592">
    <property type="entry name" value="FORMATE DEHYDROGENASE"/>
    <property type="match status" value="1"/>
</dbReference>
<keyword evidence="1 3" id="KW-0963">Cytoplasm</keyword>
<dbReference type="PANTHER" id="PTHR30592:SF1">
    <property type="entry name" value="SULFUR CARRIER PROTEIN FDHD"/>
    <property type="match status" value="1"/>
</dbReference>
<dbReference type="Pfam" id="PF02634">
    <property type="entry name" value="FdhD-NarQ"/>
    <property type="match status" value="1"/>
</dbReference>
<dbReference type="Proteomes" id="UP000681041">
    <property type="component" value="Chromosome"/>
</dbReference>
<comment type="function">
    <text evidence="3">Required for formate dehydrogenase (FDH) activity. Acts as a sulfur carrier protein that transfers sulfur from IscS to the molybdenum cofactor prior to its insertion into FDH.</text>
</comment>
<feature type="binding site" evidence="3">
    <location>
        <begin position="233"/>
        <end position="238"/>
    </location>
    <ligand>
        <name>Mo-bis(molybdopterin guanine dinucleotide)</name>
        <dbReference type="ChEBI" id="CHEBI:60539"/>
    </ligand>
</feature>
<dbReference type="Gene3D" id="3.10.20.10">
    <property type="match status" value="1"/>
</dbReference>
<dbReference type="KEGG" id="meme:HYG87_07040"/>
<dbReference type="GO" id="GO:0006777">
    <property type="term" value="P:Mo-molybdopterin cofactor biosynthetic process"/>
    <property type="evidence" value="ECO:0007669"/>
    <property type="project" value="UniProtKB-UniRule"/>
</dbReference>
<name>A0A8T8K8V1_9EURY</name>